<organism evidence="1">
    <name type="scientific">Anguilla anguilla</name>
    <name type="common">European freshwater eel</name>
    <name type="synonym">Muraena anguilla</name>
    <dbReference type="NCBI Taxonomy" id="7936"/>
    <lineage>
        <taxon>Eukaryota</taxon>
        <taxon>Metazoa</taxon>
        <taxon>Chordata</taxon>
        <taxon>Craniata</taxon>
        <taxon>Vertebrata</taxon>
        <taxon>Euteleostomi</taxon>
        <taxon>Actinopterygii</taxon>
        <taxon>Neopterygii</taxon>
        <taxon>Teleostei</taxon>
        <taxon>Anguilliformes</taxon>
        <taxon>Anguillidae</taxon>
        <taxon>Anguilla</taxon>
    </lineage>
</organism>
<reference evidence="1" key="2">
    <citation type="journal article" date="2015" name="Fish Shellfish Immunol.">
        <title>Early steps in the European eel (Anguilla anguilla)-Vibrio vulnificus interaction in the gills: Role of the RtxA13 toxin.</title>
        <authorList>
            <person name="Callol A."/>
            <person name="Pajuelo D."/>
            <person name="Ebbesson L."/>
            <person name="Teles M."/>
            <person name="MacKenzie S."/>
            <person name="Amaro C."/>
        </authorList>
    </citation>
    <scope>NUCLEOTIDE SEQUENCE</scope>
</reference>
<evidence type="ECO:0000313" key="1">
    <source>
        <dbReference type="EMBL" id="JAH81248.1"/>
    </source>
</evidence>
<protein>
    <submittedName>
        <fullName evidence="1">Uncharacterized protein</fullName>
    </submittedName>
</protein>
<sequence>MKLSICGKVQSVIFNFEVFTSISGEPCRNSAPFINNYPILGGRK</sequence>
<dbReference type="AlphaFoldDB" id="A0A0E9VVJ1"/>
<proteinExistence type="predicted"/>
<name>A0A0E9VVJ1_ANGAN</name>
<accession>A0A0E9VVJ1</accession>
<reference evidence="1" key="1">
    <citation type="submission" date="2014-11" db="EMBL/GenBank/DDBJ databases">
        <authorList>
            <person name="Amaro Gonzalez C."/>
        </authorList>
    </citation>
    <scope>NUCLEOTIDE SEQUENCE</scope>
</reference>
<dbReference type="EMBL" id="GBXM01027329">
    <property type="protein sequence ID" value="JAH81248.1"/>
    <property type="molecule type" value="Transcribed_RNA"/>
</dbReference>